<dbReference type="EMBL" id="JACAGB010000014">
    <property type="protein sequence ID" value="KAF6326437.1"/>
    <property type="molecule type" value="Genomic_DNA"/>
</dbReference>
<proteinExistence type="predicted"/>
<accession>A0A7J7VMH2</accession>
<keyword evidence="1" id="KW-0812">Transmembrane</keyword>
<sequence>MEVSFFKFFEETPYCFPQWLTSLHSHQQCKRVPFFPHHHQHLSFFDLLMIGILTGVRWYLIEVLICISQMIDIYSCLSLYFNSLLLCHRQPFYCVYLCIFYMLKNDFPLFSLHIFLIFLPGI</sequence>
<dbReference type="AlphaFoldDB" id="A0A7J7VMH2"/>
<protein>
    <submittedName>
        <fullName evidence="2">Uncharacterized protein</fullName>
    </submittedName>
</protein>
<evidence type="ECO:0000313" key="3">
    <source>
        <dbReference type="Proteomes" id="UP000558488"/>
    </source>
</evidence>
<feature type="transmembrane region" description="Helical" evidence="1">
    <location>
        <begin position="93"/>
        <end position="119"/>
    </location>
</feature>
<keyword evidence="1" id="KW-0472">Membrane</keyword>
<organism evidence="2 3">
    <name type="scientific">Pipistrellus kuhlii</name>
    <name type="common">Kuhl's pipistrelle</name>
    <dbReference type="NCBI Taxonomy" id="59472"/>
    <lineage>
        <taxon>Eukaryota</taxon>
        <taxon>Metazoa</taxon>
        <taxon>Chordata</taxon>
        <taxon>Craniata</taxon>
        <taxon>Vertebrata</taxon>
        <taxon>Euteleostomi</taxon>
        <taxon>Mammalia</taxon>
        <taxon>Eutheria</taxon>
        <taxon>Laurasiatheria</taxon>
        <taxon>Chiroptera</taxon>
        <taxon>Yangochiroptera</taxon>
        <taxon>Vespertilionidae</taxon>
        <taxon>Pipistrellus</taxon>
    </lineage>
</organism>
<name>A0A7J7VMH2_PIPKU</name>
<gene>
    <name evidence="2" type="ORF">mPipKuh1_008432</name>
</gene>
<dbReference type="Proteomes" id="UP000558488">
    <property type="component" value="Unassembled WGS sequence"/>
</dbReference>
<keyword evidence="3" id="KW-1185">Reference proteome</keyword>
<keyword evidence="1" id="KW-1133">Transmembrane helix</keyword>
<evidence type="ECO:0000313" key="2">
    <source>
        <dbReference type="EMBL" id="KAF6326437.1"/>
    </source>
</evidence>
<reference evidence="2 3" key="1">
    <citation type="journal article" date="2020" name="Nature">
        <title>Six reference-quality genomes reveal evolution of bat adaptations.</title>
        <authorList>
            <person name="Jebb D."/>
            <person name="Huang Z."/>
            <person name="Pippel M."/>
            <person name="Hughes G.M."/>
            <person name="Lavrichenko K."/>
            <person name="Devanna P."/>
            <person name="Winkler S."/>
            <person name="Jermiin L.S."/>
            <person name="Skirmuntt E.C."/>
            <person name="Katzourakis A."/>
            <person name="Burkitt-Gray L."/>
            <person name="Ray D.A."/>
            <person name="Sullivan K.A.M."/>
            <person name="Roscito J.G."/>
            <person name="Kirilenko B.M."/>
            <person name="Davalos L.M."/>
            <person name="Corthals A.P."/>
            <person name="Power M.L."/>
            <person name="Jones G."/>
            <person name="Ransome R.D."/>
            <person name="Dechmann D.K.N."/>
            <person name="Locatelli A.G."/>
            <person name="Puechmaille S.J."/>
            <person name="Fedrigo O."/>
            <person name="Jarvis E.D."/>
            <person name="Hiller M."/>
            <person name="Vernes S.C."/>
            <person name="Myers E.W."/>
            <person name="Teeling E.C."/>
        </authorList>
    </citation>
    <scope>NUCLEOTIDE SEQUENCE [LARGE SCALE GENOMIC DNA]</scope>
    <source>
        <strain evidence="2">MPipKuh1</strain>
        <tissue evidence="2">Flight muscle</tissue>
    </source>
</reference>
<evidence type="ECO:0000256" key="1">
    <source>
        <dbReference type="SAM" id="Phobius"/>
    </source>
</evidence>
<comment type="caution">
    <text evidence="2">The sequence shown here is derived from an EMBL/GenBank/DDBJ whole genome shotgun (WGS) entry which is preliminary data.</text>
</comment>